<evidence type="ECO:0000313" key="11">
    <source>
        <dbReference type="Proteomes" id="UP001158576"/>
    </source>
</evidence>
<keyword evidence="6" id="KW-0333">Golgi apparatus</keyword>
<keyword evidence="7" id="KW-0472">Membrane</keyword>
<organism evidence="10 11">
    <name type="scientific">Oikopleura dioica</name>
    <name type="common">Tunicate</name>
    <dbReference type="NCBI Taxonomy" id="34765"/>
    <lineage>
        <taxon>Eukaryota</taxon>
        <taxon>Metazoa</taxon>
        <taxon>Chordata</taxon>
        <taxon>Tunicata</taxon>
        <taxon>Appendicularia</taxon>
        <taxon>Copelata</taxon>
        <taxon>Oikopleuridae</taxon>
        <taxon>Oikopleura</taxon>
    </lineage>
</organism>
<protein>
    <submittedName>
        <fullName evidence="10">Oidioi.mRNA.OKI2018_I69.chr1.g1445.t1.cds</fullName>
    </submittedName>
</protein>
<comment type="subcellular location">
    <subcellularLocation>
        <location evidence="1">Golgi apparatus membrane</location>
        <topology evidence="1">Single-pass type II membrane protein</topology>
    </subcellularLocation>
</comment>
<accession>A0ABN7SSZ8</accession>
<dbReference type="InterPro" id="IPR007734">
    <property type="entry name" value="Heparan_SO4_2-O-STrfase"/>
</dbReference>
<evidence type="ECO:0000256" key="7">
    <source>
        <dbReference type="ARBA" id="ARBA00023136"/>
    </source>
</evidence>
<dbReference type="Proteomes" id="UP001158576">
    <property type="component" value="Chromosome 1"/>
</dbReference>
<dbReference type="SUPFAM" id="SSF52540">
    <property type="entry name" value="P-loop containing nucleoside triphosphate hydrolases"/>
    <property type="match status" value="1"/>
</dbReference>
<evidence type="ECO:0000256" key="4">
    <source>
        <dbReference type="ARBA" id="ARBA00022968"/>
    </source>
</evidence>
<keyword evidence="4" id="KW-0735">Signal-anchor</keyword>
<name>A0ABN7SSZ8_OIKDI</name>
<dbReference type="InterPro" id="IPR027417">
    <property type="entry name" value="P-loop_NTPase"/>
</dbReference>
<evidence type="ECO:0000256" key="2">
    <source>
        <dbReference type="ARBA" id="ARBA00022679"/>
    </source>
</evidence>
<dbReference type="Gene3D" id="3.40.50.300">
    <property type="entry name" value="P-loop containing nucleotide triphosphate hydrolases"/>
    <property type="match status" value="1"/>
</dbReference>
<evidence type="ECO:0000256" key="5">
    <source>
        <dbReference type="ARBA" id="ARBA00022989"/>
    </source>
</evidence>
<evidence type="ECO:0000313" key="10">
    <source>
        <dbReference type="EMBL" id="CAG5104678.1"/>
    </source>
</evidence>
<evidence type="ECO:0000256" key="6">
    <source>
        <dbReference type="ARBA" id="ARBA00023034"/>
    </source>
</evidence>
<feature type="region of interest" description="Disordered" evidence="9">
    <location>
        <begin position="63"/>
        <end position="94"/>
    </location>
</feature>
<sequence>MGIRRTMAHHLPTQIRRFCRRNSTFVLANLLAAALVWSAYTNGYVEDIQETFFDTRDYENTEAPGAFEHGAKHSKLQDTYSYEPEDDSNPLPSREDYQLEVRPVPVQPVAAQQIQQAAAPAPAVPAAPAAAPVAPAAAQPVNNAAPMYEQVPAQPAVVEAVVKKASATGWIDPPNRGPPAVGEANTPPPSSFQENLPDISNADKSIKPPLKDFSQYQFATNFDRPIPNEQFIFHNKLPKAGSSTMNNILIMLGRKNRFNYRKLNPHNLEGDGLTAEGPLVNFVKNNVTSWPFLLLKHHLPMDFEKYNIQQPTYINVIRDPADWFQSHYYFERFGWTRKEDDRGSFNGSEEDKQRTIDQCVEQKNDQCMDPITWKYIEFFCGNAFPCNSRSGKEEVTKQAMMKAMHNIEHNFFAVGVLEQFDDTLKLFEKMLPRFFTGATEVYHSDRIAEKRAATKTVGAVPMNNATRHFFATGPLRYEYQLYAFTRQLFNERLKRAGIQSVASPYGVPPVN</sequence>
<evidence type="ECO:0000256" key="1">
    <source>
        <dbReference type="ARBA" id="ARBA00004323"/>
    </source>
</evidence>
<keyword evidence="5" id="KW-1133">Transmembrane helix</keyword>
<feature type="region of interest" description="Disordered" evidence="9">
    <location>
        <begin position="169"/>
        <end position="204"/>
    </location>
</feature>
<proteinExistence type="predicted"/>
<dbReference type="PANTHER" id="PTHR12129">
    <property type="entry name" value="HEPARAN SULFATE 2-O-SULFOTRANSFERASE"/>
    <property type="match status" value="1"/>
</dbReference>
<keyword evidence="2" id="KW-0808">Transferase</keyword>
<keyword evidence="3" id="KW-0812">Transmembrane</keyword>
<gene>
    <name evidence="10" type="ORF">OKIOD_LOCUS10210</name>
</gene>
<evidence type="ECO:0000256" key="8">
    <source>
        <dbReference type="ARBA" id="ARBA00023180"/>
    </source>
</evidence>
<keyword evidence="8" id="KW-0325">Glycoprotein</keyword>
<reference evidence="10 11" key="1">
    <citation type="submission" date="2021-04" db="EMBL/GenBank/DDBJ databases">
        <authorList>
            <person name="Bliznina A."/>
        </authorList>
    </citation>
    <scope>NUCLEOTIDE SEQUENCE [LARGE SCALE GENOMIC DNA]</scope>
</reference>
<evidence type="ECO:0000256" key="9">
    <source>
        <dbReference type="SAM" id="MobiDB-lite"/>
    </source>
</evidence>
<keyword evidence="11" id="KW-1185">Reference proteome</keyword>
<evidence type="ECO:0000256" key="3">
    <source>
        <dbReference type="ARBA" id="ARBA00022692"/>
    </source>
</evidence>
<dbReference type="EMBL" id="OU015566">
    <property type="protein sequence ID" value="CAG5104678.1"/>
    <property type="molecule type" value="Genomic_DNA"/>
</dbReference>
<dbReference type="PANTHER" id="PTHR12129:SF15">
    <property type="entry name" value="URONYL 2-SULFOTRANSFERASE"/>
    <property type="match status" value="1"/>
</dbReference>